<name>A0A735D7V9_SALMU</name>
<dbReference type="InterPro" id="IPR038666">
    <property type="entry name" value="SSP1_head-tail_sf"/>
</dbReference>
<accession>A0A735D7V9</accession>
<organism evidence="1">
    <name type="scientific">Salmonella muenchen</name>
    <dbReference type="NCBI Taxonomy" id="596"/>
    <lineage>
        <taxon>Bacteria</taxon>
        <taxon>Pseudomonadati</taxon>
        <taxon>Pseudomonadota</taxon>
        <taxon>Gammaproteobacteria</taxon>
        <taxon>Enterobacterales</taxon>
        <taxon>Enterobacteriaceae</taxon>
        <taxon>Salmonella</taxon>
    </lineage>
</organism>
<dbReference type="EMBL" id="DAASSO010000102">
    <property type="protein sequence ID" value="HAE6851733.1"/>
    <property type="molecule type" value="Genomic_DNA"/>
</dbReference>
<comment type="caution">
    <text evidence="1">The sequence shown here is derived from an EMBL/GenBank/DDBJ whole genome shotgun (WGS) entry which is preliminary data.</text>
</comment>
<sequence length="109" mass="12603">MRRRVDVPADDFGVTPTYPEQIRTWAKKAQPGAAAYQGSVQIENRVTHYFTIRFRRGITADHEVLHDDISYRVKRVRDLNSKRRFLLLECEALGTDNGSDYAAESIFTR</sequence>
<dbReference type="InterPro" id="IPR008767">
    <property type="entry name" value="Phage_SPP1_head-tail_adaptor"/>
</dbReference>
<dbReference type="Pfam" id="PF05521">
    <property type="entry name" value="Phage_HCP"/>
    <property type="match status" value="1"/>
</dbReference>
<evidence type="ECO:0000313" key="1">
    <source>
        <dbReference type="EMBL" id="HAE6851733.1"/>
    </source>
</evidence>
<reference evidence="1" key="1">
    <citation type="journal article" date="2018" name="Genome Biol.">
        <title>SKESA: strategic k-mer extension for scrupulous assemblies.</title>
        <authorList>
            <person name="Souvorov A."/>
            <person name="Agarwala R."/>
            <person name="Lipman D.J."/>
        </authorList>
    </citation>
    <scope>NUCLEOTIDE SEQUENCE</scope>
    <source>
        <strain evidence="1">12-0651</strain>
    </source>
</reference>
<protein>
    <submittedName>
        <fullName evidence="1">Phage head closure protein</fullName>
    </submittedName>
</protein>
<reference evidence="1" key="2">
    <citation type="submission" date="2018-07" db="EMBL/GenBank/DDBJ databases">
        <authorList>
            <consortium name="NCBI Pathogen Detection Project"/>
        </authorList>
    </citation>
    <scope>NUCLEOTIDE SEQUENCE</scope>
    <source>
        <strain evidence="1">12-0651</strain>
    </source>
</reference>
<gene>
    <name evidence="1" type="ORF">G4L24_005315</name>
</gene>
<dbReference type="AlphaFoldDB" id="A0A735D7V9"/>
<proteinExistence type="predicted"/>
<dbReference type="NCBIfam" id="TIGR01563">
    <property type="entry name" value="gp16_SPP1"/>
    <property type="match status" value="1"/>
</dbReference>
<dbReference type="Gene3D" id="2.40.10.270">
    <property type="entry name" value="Bacteriophage SPP1 head-tail adaptor protein"/>
    <property type="match status" value="1"/>
</dbReference>